<keyword evidence="1" id="KW-0805">Transcription regulation</keyword>
<keyword evidence="6" id="KW-1185">Reference proteome</keyword>
<keyword evidence="3" id="KW-0804">Transcription</keyword>
<dbReference type="PANTHER" id="PTHR33204">
    <property type="entry name" value="TRANSCRIPTIONAL REGULATOR, MARR FAMILY"/>
    <property type="match status" value="1"/>
</dbReference>
<accession>A0A2A4G8V5</accession>
<dbReference type="InterPro" id="IPR036388">
    <property type="entry name" value="WH-like_DNA-bd_sf"/>
</dbReference>
<evidence type="ECO:0000256" key="1">
    <source>
        <dbReference type="ARBA" id="ARBA00023015"/>
    </source>
</evidence>
<keyword evidence="2" id="KW-0238">DNA-binding</keyword>
<organism evidence="5 6">
    <name type="scientific">Sediminicola luteus</name>
    <dbReference type="NCBI Taxonomy" id="319238"/>
    <lineage>
        <taxon>Bacteria</taxon>
        <taxon>Pseudomonadati</taxon>
        <taxon>Bacteroidota</taxon>
        <taxon>Flavobacteriia</taxon>
        <taxon>Flavobacteriales</taxon>
        <taxon>Flavobacteriaceae</taxon>
        <taxon>Sediminicola</taxon>
    </lineage>
</organism>
<evidence type="ECO:0000256" key="2">
    <source>
        <dbReference type="ARBA" id="ARBA00023125"/>
    </source>
</evidence>
<dbReference type="GO" id="GO:0003677">
    <property type="term" value="F:DNA binding"/>
    <property type="evidence" value="ECO:0007669"/>
    <property type="project" value="UniProtKB-KW"/>
</dbReference>
<reference evidence="5 6" key="1">
    <citation type="submission" date="2017-04" db="EMBL/GenBank/DDBJ databases">
        <title>A new member of the family Flavobacteriaceae isolated from ascidians.</title>
        <authorList>
            <person name="Chen L."/>
        </authorList>
    </citation>
    <scope>NUCLEOTIDE SEQUENCE [LARGE SCALE GENOMIC DNA]</scope>
    <source>
        <strain evidence="5 6">HQA918</strain>
    </source>
</reference>
<proteinExistence type="predicted"/>
<dbReference type="SUPFAM" id="SSF46785">
    <property type="entry name" value="Winged helix' DNA-binding domain"/>
    <property type="match status" value="1"/>
</dbReference>
<dbReference type="EMBL" id="NBWU01000004">
    <property type="protein sequence ID" value="PCE64202.1"/>
    <property type="molecule type" value="Genomic_DNA"/>
</dbReference>
<dbReference type="Proteomes" id="UP000219559">
    <property type="component" value="Unassembled WGS sequence"/>
</dbReference>
<dbReference type="PROSITE" id="PS51118">
    <property type="entry name" value="HTH_HXLR"/>
    <property type="match status" value="1"/>
</dbReference>
<sequence length="107" mass="12288">MRILWFLRQNPKRFGELKKGIPPIADKMLSAQLKSLLADGYISREAFGEVPPRVEYAITEKGKKFIPLIKQIEQFGQKLLKEDGLIEPEKKKTAKKKVVDESQTSLF</sequence>
<dbReference type="Gene3D" id="1.10.10.10">
    <property type="entry name" value="Winged helix-like DNA-binding domain superfamily/Winged helix DNA-binding domain"/>
    <property type="match status" value="1"/>
</dbReference>
<protein>
    <recommendedName>
        <fullName evidence="4">HTH hxlR-type domain-containing protein</fullName>
    </recommendedName>
</protein>
<gene>
    <name evidence="5" type="ORF">B7P33_12660</name>
</gene>
<dbReference type="OrthoDB" id="9797599at2"/>
<comment type="caution">
    <text evidence="5">The sequence shown here is derived from an EMBL/GenBank/DDBJ whole genome shotgun (WGS) entry which is preliminary data.</text>
</comment>
<name>A0A2A4G8V5_9FLAO</name>
<feature type="domain" description="HTH hxlR-type" evidence="4">
    <location>
        <begin position="1"/>
        <end position="84"/>
    </location>
</feature>
<evidence type="ECO:0000259" key="4">
    <source>
        <dbReference type="PROSITE" id="PS51118"/>
    </source>
</evidence>
<evidence type="ECO:0000256" key="3">
    <source>
        <dbReference type="ARBA" id="ARBA00023163"/>
    </source>
</evidence>
<dbReference type="InterPro" id="IPR036390">
    <property type="entry name" value="WH_DNA-bd_sf"/>
</dbReference>
<evidence type="ECO:0000313" key="6">
    <source>
        <dbReference type="Proteomes" id="UP000219559"/>
    </source>
</evidence>
<dbReference type="InterPro" id="IPR002577">
    <property type="entry name" value="HTH_HxlR"/>
</dbReference>
<dbReference type="AlphaFoldDB" id="A0A2A4G8V5"/>
<dbReference type="Pfam" id="PF01638">
    <property type="entry name" value="HxlR"/>
    <property type="match status" value="1"/>
</dbReference>
<evidence type="ECO:0000313" key="5">
    <source>
        <dbReference type="EMBL" id="PCE64202.1"/>
    </source>
</evidence>